<dbReference type="InterPro" id="IPR025662">
    <property type="entry name" value="Sigma_54_int_dom_ATP-bd_1"/>
</dbReference>
<dbReference type="PANTHER" id="PTHR32071:SF21">
    <property type="entry name" value="TRANSCRIPTIONAL REGULATORY PROTEIN FLGR"/>
    <property type="match status" value="1"/>
</dbReference>
<evidence type="ECO:0000313" key="9">
    <source>
        <dbReference type="Proteomes" id="UP000247755"/>
    </source>
</evidence>
<gene>
    <name evidence="8" type="ORF">NA66_100839</name>
</gene>
<feature type="domain" description="Sigma-54 factor interaction" evidence="7">
    <location>
        <begin position="66"/>
        <end position="285"/>
    </location>
</feature>
<dbReference type="PROSITE" id="PS50045">
    <property type="entry name" value="SIGMA54_INTERACT_4"/>
    <property type="match status" value="1"/>
</dbReference>
<dbReference type="InterPro" id="IPR009057">
    <property type="entry name" value="Homeodomain-like_sf"/>
</dbReference>
<dbReference type="Gene3D" id="3.40.50.300">
    <property type="entry name" value="P-loop containing nucleotide triphosphate hydrolases"/>
    <property type="match status" value="1"/>
</dbReference>
<evidence type="ECO:0000256" key="3">
    <source>
        <dbReference type="ARBA" id="ARBA00023015"/>
    </source>
</evidence>
<dbReference type="RefSeq" id="WP_072440370.1">
    <property type="nucleotide sequence ID" value="NZ_QJJY01000008.1"/>
</dbReference>
<evidence type="ECO:0000256" key="6">
    <source>
        <dbReference type="SAM" id="MobiDB-lite"/>
    </source>
</evidence>
<evidence type="ECO:0000256" key="4">
    <source>
        <dbReference type="ARBA" id="ARBA00023125"/>
    </source>
</evidence>
<evidence type="ECO:0000256" key="1">
    <source>
        <dbReference type="ARBA" id="ARBA00022741"/>
    </source>
</evidence>
<dbReference type="Pfam" id="PF00158">
    <property type="entry name" value="Sigma54_activat"/>
    <property type="match status" value="1"/>
</dbReference>
<keyword evidence="2" id="KW-0067">ATP-binding</keyword>
<dbReference type="InterPro" id="IPR025944">
    <property type="entry name" value="Sigma_54_int_dom_CS"/>
</dbReference>
<dbReference type="Pfam" id="PF02954">
    <property type="entry name" value="HTH_8"/>
    <property type="match status" value="1"/>
</dbReference>
<dbReference type="PANTHER" id="PTHR32071">
    <property type="entry name" value="TRANSCRIPTIONAL REGULATORY PROTEIN"/>
    <property type="match status" value="1"/>
</dbReference>
<sequence>MTSHSVSPRAADLRVVTPSSDEPGASDARQTAERLAPVLTLPDRPALATSIRTRAQVFVDPRSVALLERIRLVAPSDANVLIVGETGTGKELIARHVHSLSRRNNGPFIAVNCGAFSETLVESELFGHEKGAFTGAFSAKPGWFEAANGGTLFLDEIGDLPLSMQVKLLRVLQEREVVRLGSRTSTPIDVRVVAATNVDLQQAVATGHFRGDLFYRLNVVQLAVPTLRDRPGDILPLARHFFDDYRSRLGYGPRSIDPRAERRLEAHGWPGNIRELENVIHHALLVSRHDSLQDTDLHIASPCMPAAAARAPNSSAAAQDALERALRDLFDDGHGNLFERIEDTVMRVAFEFSHRNQIQAARLLGISRNVLRARLIRAKEIAAAK</sequence>
<dbReference type="Proteomes" id="UP000247755">
    <property type="component" value="Unassembled WGS sequence"/>
</dbReference>
<dbReference type="PROSITE" id="PS00688">
    <property type="entry name" value="SIGMA54_INTERACT_3"/>
    <property type="match status" value="1"/>
</dbReference>
<dbReference type="GO" id="GO:0006355">
    <property type="term" value="P:regulation of DNA-templated transcription"/>
    <property type="evidence" value="ECO:0007669"/>
    <property type="project" value="InterPro"/>
</dbReference>
<protein>
    <submittedName>
        <fullName evidence="8">Regulatory Fis family protein</fullName>
    </submittedName>
</protein>
<dbReference type="CDD" id="cd00009">
    <property type="entry name" value="AAA"/>
    <property type="match status" value="1"/>
</dbReference>
<dbReference type="Gene3D" id="1.10.10.60">
    <property type="entry name" value="Homeodomain-like"/>
    <property type="match status" value="1"/>
</dbReference>
<dbReference type="PROSITE" id="PS00675">
    <property type="entry name" value="SIGMA54_INTERACT_1"/>
    <property type="match status" value="1"/>
</dbReference>
<dbReference type="Pfam" id="PF25601">
    <property type="entry name" value="AAA_lid_14"/>
    <property type="match status" value="1"/>
</dbReference>
<dbReference type="InterPro" id="IPR003593">
    <property type="entry name" value="AAA+_ATPase"/>
</dbReference>
<dbReference type="SUPFAM" id="SSF46689">
    <property type="entry name" value="Homeodomain-like"/>
    <property type="match status" value="1"/>
</dbReference>
<reference evidence="8 9" key="1">
    <citation type="submission" date="2018-05" db="EMBL/GenBank/DDBJ databases">
        <title>Comparative genomics of bacterial root endophytes of switchgrass collected from native prairies over two seasons.</title>
        <authorList>
            <person name="Tang Y."/>
        </authorList>
    </citation>
    <scope>NUCLEOTIDE SEQUENCE [LARGE SCALE GENOMIC DNA]</scope>
    <source>
        <strain evidence="8 9">NFIX32</strain>
    </source>
</reference>
<dbReference type="InterPro" id="IPR002078">
    <property type="entry name" value="Sigma_54_int"/>
</dbReference>
<evidence type="ECO:0000259" key="7">
    <source>
        <dbReference type="PROSITE" id="PS50045"/>
    </source>
</evidence>
<dbReference type="SMART" id="SM00382">
    <property type="entry name" value="AAA"/>
    <property type="match status" value="1"/>
</dbReference>
<feature type="region of interest" description="Disordered" evidence="6">
    <location>
        <begin position="1"/>
        <end position="30"/>
    </location>
</feature>
<dbReference type="AlphaFoldDB" id="A0A318J4Z2"/>
<comment type="caution">
    <text evidence="8">The sequence shown here is derived from an EMBL/GenBank/DDBJ whole genome shotgun (WGS) entry which is preliminary data.</text>
</comment>
<dbReference type="FunFam" id="3.40.50.300:FF:000006">
    <property type="entry name" value="DNA-binding transcriptional regulator NtrC"/>
    <property type="match status" value="1"/>
</dbReference>
<evidence type="ECO:0000256" key="5">
    <source>
        <dbReference type="ARBA" id="ARBA00023163"/>
    </source>
</evidence>
<keyword evidence="4" id="KW-0238">DNA-binding</keyword>
<evidence type="ECO:0000256" key="2">
    <source>
        <dbReference type="ARBA" id="ARBA00022840"/>
    </source>
</evidence>
<evidence type="ECO:0000313" key="8">
    <source>
        <dbReference type="EMBL" id="PXX34729.1"/>
    </source>
</evidence>
<proteinExistence type="predicted"/>
<dbReference type="SUPFAM" id="SSF52540">
    <property type="entry name" value="P-loop containing nucleoside triphosphate hydrolases"/>
    <property type="match status" value="1"/>
</dbReference>
<keyword evidence="5" id="KW-0804">Transcription</keyword>
<dbReference type="InterPro" id="IPR025943">
    <property type="entry name" value="Sigma_54_int_dom_ATP-bd_2"/>
</dbReference>
<dbReference type="EMBL" id="QJJY01000008">
    <property type="protein sequence ID" value="PXX34729.1"/>
    <property type="molecule type" value="Genomic_DNA"/>
</dbReference>
<accession>A0A318J4Z2</accession>
<dbReference type="InterPro" id="IPR002197">
    <property type="entry name" value="HTH_Fis"/>
</dbReference>
<keyword evidence="1" id="KW-0547">Nucleotide-binding</keyword>
<dbReference type="InterPro" id="IPR058031">
    <property type="entry name" value="AAA_lid_NorR"/>
</dbReference>
<dbReference type="GO" id="GO:0003677">
    <property type="term" value="F:DNA binding"/>
    <property type="evidence" value="ECO:0007669"/>
    <property type="project" value="UniProtKB-KW"/>
</dbReference>
<keyword evidence="3" id="KW-0805">Transcription regulation</keyword>
<organism evidence="8 9">
    <name type="scientific">Burkholderia pyrrocinia</name>
    <name type="common">Pseudomonas pyrrocinia</name>
    <dbReference type="NCBI Taxonomy" id="60550"/>
    <lineage>
        <taxon>Bacteria</taxon>
        <taxon>Pseudomonadati</taxon>
        <taxon>Pseudomonadota</taxon>
        <taxon>Betaproteobacteria</taxon>
        <taxon>Burkholderiales</taxon>
        <taxon>Burkholderiaceae</taxon>
        <taxon>Burkholderia</taxon>
        <taxon>Burkholderia cepacia complex</taxon>
    </lineage>
</organism>
<dbReference type="GO" id="GO:0005524">
    <property type="term" value="F:ATP binding"/>
    <property type="evidence" value="ECO:0007669"/>
    <property type="project" value="UniProtKB-KW"/>
</dbReference>
<dbReference type="PROSITE" id="PS00676">
    <property type="entry name" value="SIGMA54_INTERACT_2"/>
    <property type="match status" value="1"/>
</dbReference>
<name>A0A318J4Z2_BURPY</name>
<dbReference type="InterPro" id="IPR027417">
    <property type="entry name" value="P-loop_NTPase"/>
</dbReference>
<dbReference type="Gene3D" id="1.10.8.60">
    <property type="match status" value="1"/>
</dbReference>